<dbReference type="RefSeq" id="WP_126397975.1">
    <property type="nucleotide sequence ID" value="NZ_AP018907.1"/>
</dbReference>
<evidence type="ECO:0000313" key="3">
    <source>
        <dbReference type="Proteomes" id="UP000266934"/>
    </source>
</evidence>
<dbReference type="SMART" id="SM00460">
    <property type="entry name" value="TGc"/>
    <property type="match status" value="1"/>
</dbReference>
<dbReference type="EMBL" id="AP018907">
    <property type="protein sequence ID" value="BBF92201.1"/>
    <property type="molecule type" value="Genomic_DNA"/>
</dbReference>
<protein>
    <submittedName>
        <fullName evidence="2">Transglutaminase</fullName>
    </submittedName>
</protein>
<keyword evidence="3" id="KW-1185">Reference proteome</keyword>
<dbReference type="KEGG" id="blag:BLTE_08860"/>
<dbReference type="InterPro" id="IPR002931">
    <property type="entry name" value="Transglutaminase-like"/>
</dbReference>
<dbReference type="InterPro" id="IPR038765">
    <property type="entry name" value="Papain-like_cys_pep_sf"/>
</dbReference>
<dbReference type="AlphaFoldDB" id="A0A348FY18"/>
<dbReference type="Pfam" id="PF08379">
    <property type="entry name" value="Bact_transglu_N"/>
    <property type="match status" value="1"/>
</dbReference>
<proteinExistence type="predicted"/>
<dbReference type="Proteomes" id="UP000266934">
    <property type="component" value="Chromosome"/>
</dbReference>
<feature type="domain" description="Transglutaminase-like" evidence="1">
    <location>
        <begin position="176"/>
        <end position="247"/>
    </location>
</feature>
<dbReference type="SUPFAM" id="SSF54001">
    <property type="entry name" value="Cysteine proteinases"/>
    <property type="match status" value="1"/>
</dbReference>
<accession>A0A348FY18</accession>
<dbReference type="Pfam" id="PF01841">
    <property type="entry name" value="Transglut_core"/>
    <property type="match status" value="1"/>
</dbReference>
<dbReference type="OrthoDB" id="9804023at2"/>
<gene>
    <name evidence="2" type="ORF">BLTE_08860</name>
</gene>
<name>A0A348FY18_9HYPH</name>
<organism evidence="2 3">
    <name type="scientific">Blastochloris tepida</name>
    <dbReference type="NCBI Taxonomy" id="2233851"/>
    <lineage>
        <taxon>Bacteria</taxon>
        <taxon>Pseudomonadati</taxon>
        <taxon>Pseudomonadota</taxon>
        <taxon>Alphaproteobacteria</taxon>
        <taxon>Hyphomicrobiales</taxon>
        <taxon>Blastochloridaceae</taxon>
        <taxon>Blastochloris</taxon>
    </lineage>
</organism>
<dbReference type="PANTHER" id="PTHR33490">
    <property type="entry name" value="BLR5614 PROTEIN-RELATED"/>
    <property type="match status" value="1"/>
</dbReference>
<evidence type="ECO:0000259" key="1">
    <source>
        <dbReference type="SMART" id="SM00460"/>
    </source>
</evidence>
<reference evidence="2 3" key="1">
    <citation type="submission" date="2018-08" db="EMBL/GenBank/DDBJ databases">
        <title>Complete genome sequencing of Blastochloris tepida GI.</title>
        <authorList>
            <person name="Tsukatani Y."/>
            <person name="Mori H."/>
        </authorList>
    </citation>
    <scope>NUCLEOTIDE SEQUENCE [LARGE SCALE GENOMIC DNA]</scope>
    <source>
        <strain evidence="2 3">GI</strain>
    </source>
</reference>
<evidence type="ECO:0000313" key="2">
    <source>
        <dbReference type="EMBL" id="BBF92201.1"/>
    </source>
</evidence>
<dbReference type="PANTHER" id="PTHR33490:SF7">
    <property type="entry name" value="BLR2979 PROTEIN"/>
    <property type="match status" value="1"/>
</dbReference>
<dbReference type="InterPro" id="IPR013589">
    <property type="entry name" value="Bac_transglu_N"/>
</dbReference>
<sequence>MIYDVRQVTTYRYAAPVATASHVLRLSPVDRPGQRVLSMALDVEPAPAERTETRDFFGNGLTRIALHTRHEALVLRTTARIDVSPLPVPEPEVTPPWETVRELAWASADLTPTAPVHHLFPSRRVPVVADITAYAAESFARGRPILESGLELACRIKADFAYAPGATDVTTPVAQAFAQRHGVCQDFSEIMIAGLRGLGLAAGYVSGFLRTEPPPGQPRLEGADATHAWVSLWCGPRAGWIGLDPTNAMRAGLDHIVLAVGRDYADAAPVDGVIIATGDHALDVAVDVVPVDQPAASGPV</sequence>
<dbReference type="Gene3D" id="3.10.620.30">
    <property type="match status" value="1"/>
</dbReference>